<keyword evidence="3" id="KW-0052">Apoplast</keyword>
<sequence>MAHCKLVSACLFFILMIFFQEIHSIEGRHLRLDGQNEIPKIKTYKNYLEKEPEKISSEQNDNFHGDGNTVRATSLGISAPSVVIAGAQPPPPDHVEDFRPTTPGHSPGVGHSLKN</sequence>
<dbReference type="Proteomes" id="UP000187406">
    <property type="component" value="Unassembled WGS sequence"/>
</dbReference>
<comment type="caution">
    <text evidence="10">The sequence shown here is derived from an EMBL/GenBank/DDBJ whole genome shotgun (WGS) entry which is preliminary data.</text>
</comment>
<feature type="region of interest" description="Disordered" evidence="8">
    <location>
        <begin position="83"/>
        <end position="115"/>
    </location>
</feature>
<evidence type="ECO:0000256" key="4">
    <source>
        <dbReference type="ARBA" id="ARBA00022525"/>
    </source>
</evidence>
<comment type="similarity">
    <text evidence="2">Belongs to the C-terminally encoded plant signaling peptide (CEP) family.</text>
</comment>
<evidence type="ECO:0000256" key="3">
    <source>
        <dbReference type="ARBA" id="ARBA00022523"/>
    </source>
</evidence>
<evidence type="ECO:0000256" key="5">
    <source>
        <dbReference type="ARBA" id="ARBA00022702"/>
    </source>
</evidence>
<evidence type="ECO:0000256" key="2">
    <source>
        <dbReference type="ARBA" id="ARBA00008963"/>
    </source>
</evidence>
<dbReference type="AlphaFoldDB" id="A0A1Q3DCY8"/>
<keyword evidence="6 9" id="KW-0732">Signal</keyword>
<feature type="signal peptide" evidence="9">
    <location>
        <begin position="1"/>
        <end position="24"/>
    </location>
</feature>
<keyword evidence="4" id="KW-0964">Secreted</keyword>
<dbReference type="GO" id="GO:0048046">
    <property type="term" value="C:apoplast"/>
    <property type="evidence" value="ECO:0007669"/>
    <property type="project" value="UniProtKB-SubCell"/>
</dbReference>
<evidence type="ECO:0000313" key="11">
    <source>
        <dbReference type="Proteomes" id="UP000187406"/>
    </source>
</evidence>
<dbReference type="GO" id="GO:2000280">
    <property type="term" value="P:regulation of root development"/>
    <property type="evidence" value="ECO:0007669"/>
    <property type="project" value="TreeGrafter"/>
</dbReference>
<name>A0A1Q3DCY8_CEPFO</name>
<dbReference type="GO" id="GO:0005179">
    <property type="term" value="F:hormone activity"/>
    <property type="evidence" value="ECO:0007669"/>
    <property type="project" value="UniProtKB-KW"/>
</dbReference>
<dbReference type="PANTHER" id="PTHR33348:SF3">
    <property type="entry name" value="PRECURSOR OF CEP1"/>
    <property type="match status" value="1"/>
</dbReference>
<evidence type="ECO:0000256" key="6">
    <source>
        <dbReference type="ARBA" id="ARBA00022729"/>
    </source>
</evidence>
<evidence type="ECO:0000313" key="10">
    <source>
        <dbReference type="EMBL" id="GAV90337.1"/>
    </source>
</evidence>
<accession>A0A1Q3DCY8</accession>
<dbReference type="GO" id="GO:1901371">
    <property type="term" value="P:regulation of leaf morphogenesis"/>
    <property type="evidence" value="ECO:0007669"/>
    <property type="project" value="TreeGrafter"/>
</dbReference>
<organism evidence="10 11">
    <name type="scientific">Cephalotus follicularis</name>
    <name type="common">Albany pitcher plant</name>
    <dbReference type="NCBI Taxonomy" id="3775"/>
    <lineage>
        <taxon>Eukaryota</taxon>
        <taxon>Viridiplantae</taxon>
        <taxon>Streptophyta</taxon>
        <taxon>Embryophyta</taxon>
        <taxon>Tracheophyta</taxon>
        <taxon>Spermatophyta</taxon>
        <taxon>Magnoliopsida</taxon>
        <taxon>eudicotyledons</taxon>
        <taxon>Gunneridae</taxon>
        <taxon>Pentapetalae</taxon>
        <taxon>rosids</taxon>
        <taxon>fabids</taxon>
        <taxon>Oxalidales</taxon>
        <taxon>Cephalotaceae</taxon>
        <taxon>Cephalotus</taxon>
    </lineage>
</organism>
<protein>
    <submittedName>
        <fullName evidence="10">Uncharacterized protein</fullName>
    </submittedName>
</protein>
<evidence type="ECO:0000256" key="8">
    <source>
        <dbReference type="SAM" id="MobiDB-lite"/>
    </source>
</evidence>
<dbReference type="EMBL" id="BDDD01006164">
    <property type="protein sequence ID" value="GAV90337.1"/>
    <property type="molecule type" value="Genomic_DNA"/>
</dbReference>
<gene>
    <name evidence="10" type="ORF">CFOL_v3_33746</name>
</gene>
<keyword evidence="5" id="KW-0372">Hormone</keyword>
<dbReference type="PANTHER" id="PTHR33348">
    <property type="entry name" value="PRECURSOR OF CEP5"/>
    <property type="match status" value="1"/>
</dbReference>
<keyword evidence="7" id="KW-0379">Hydroxylation</keyword>
<dbReference type="GO" id="GO:0006995">
    <property type="term" value="P:cellular response to nitrogen starvation"/>
    <property type="evidence" value="ECO:0007669"/>
    <property type="project" value="UniProtKB-ARBA"/>
</dbReference>
<reference evidence="11" key="1">
    <citation type="submission" date="2016-04" db="EMBL/GenBank/DDBJ databases">
        <title>Cephalotus genome sequencing.</title>
        <authorList>
            <person name="Fukushima K."/>
            <person name="Hasebe M."/>
            <person name="Fang X."/>
        </authorList>
    </citation>
    <scope>NUCLEOTIDE SEQUENCE [LARGE SCALE GENOMIC DNA]</scope>
    <source>
        <strain evidence="11">cv. St1</strain>
    </source>
</reference>
<dbReference type="GO" id="GO:0048364">
    <property type="term" value="P:root development"/>
    <property type="evidence" value="ECO:0007669"/>
    <property type="project" value="InterPro"/>
</dbReference>
<comment type="subcellular location">
    <subcellularLocation>
        <location evidence="1">Secreted</location>
        <location evidence="1">Extracellular space</location>
        <location evidence="1">Apoplast</location>
    </subcellularLocation>
</comment>
<evidence type="ECO:0000256" key="7">
    <source>
        <dbReference type="ARBA" id="ARBA00023278"/>
    </source>
</evidence>
<dbReference type="InParanoid" id="A0A1Q3DCY8"/>
<proteinExistence type="inferred from homology"/>
<feature type="chain" id="PRO_5012727165" evidence="9">
    <location>
        <begin position="25"/>
        <end position="115"/>
    </location>
</feature>
<evidence type="ECO:0000256" key="1">
    <source>
        <dbReference type="ARBA" id="ARBA00004271"/>
    </source>
</evidence>
<dbReference type="InterPro" id="IPR033250">
    <property type="entry name" value="CEP"/>
</dbReference>
<evidence type="ECO:0000256" key="9">
    <source>
        <dbReference type="SAM" id="SignalP"/>
    </source>
</evidence>
<dbReference type="GO" id="GO:1902025">
    <property type="term" value="P:nitrate import"/>
    <property type="evidence" value="ECO:0007669"/>
    <property type="project" value="TreeGrafter"/>
</dbReference>
<dbReference type="OrthoDB" id="1414493at2759"/>
<keyword evidence="11" id="KW-1185">Reference proteome</keyword>